<keyword evidence="2" id="KW-1185">Reference proteome</keyword>
<dbReference type="OrthoDB" id="9758333at2"/>
<evidence type="ECO:0008006" key="3">
    <source>
        <dbReference type="Google" id="ProtNLM"/>
    </source>
</evidence>
<gene>
    <name evidence="1" type="ORF">SAMN05192546_11086</name>
</gene>
<dbReference type="InterPro" id="IPR021254">
    <property type="entry name" value="DUF2806"/>
</dbReference>
<dbReference type="RefSeq" id="WP_093315170.1">
    <property type="nucleotide sequence ID" value="NZ_FNPV01000010.1"/>
</dbReference>
<dbReference type="EMBL" id="FNPV01000010">
    <property type="protein sequence ID" value="SDZ16208.1"/>
    <property type="molecule type" value="Genomic_DNA"/>
</dbReference>
<protein>
    <recommendedName>
        <fullName evidence="3">DUF2806 domain-containing protein</fullName>
    </recommendedName>
</protein>
<dbReference type="AlphaFoldDB" id="A0A1H3QT83"/>
<dbReference type="Pfam" id="PF10987">
    <property type="entry name" value="DUF2806"/>
    <property type="match status" value="1"/>
</dbReference>
<evidence type="ECO:0000313" key="2">
    <source>
        <dbReference type="Proteomes" id="UP000199230"/>
    </source>
</evidence>
<name>A0A1H3QT83_9FIRM</name>
<sequence>MSDIKGIEFTDILGLSEPITKLIEVLAGGCGKVYEPTHINRIAKAKASEIRLISEAVNENLNLPTHYSGGDVTIDTTSAQELIQRAGNRFLYQEMKKQQNIESIAAVAYKELENEVQVSEEQVDSDWITRFFNSIEDISDNEMQEIWGRILAGEIKQPNTYSLRTLDKLKNINKTEAFLFEELSKLVVESSSAYFIFDNNETLNKQGLYFSQILDLEECGLISAQSLTLNLKISKDITKFILNEELVGIFSTQKEGELKITISIYTLTKAGVQLYKVVKSSTNAQYLIDNLKVYQRKSTDYNITAHRINFIDESGINYDDDTNLLADIEVTV</sequence>
<accession>A0A1H3QT83</accession>
<organism evidence="1 2">
    <name type="scientific">Tindallia californiensis</name>
    <dbReference type="NCBI Taxonomy" id="159292"/>
    <lineage>
        <taxon>Bacteria</taxon>
        <taxon>Bacillati</taxon>
        <taxon>Bacillota</taxon>
        <taxon>Clostridia</taxon>
        <taxon>Peptostreptococcales</taxon>
        <taxon>Tindalliaceae</taxon>
        <taxon>Tindallia</taxon>
    </lineage>
</organism>
<dbReference type="Proteomes" id="UP000199230">
    <property type="component" value="Unassembled WGS sequence"/>
</dbReference>
<proteinExistence type="predicted"/>
<reference evidence="1 2" key="1">
    <citation type="submission" date="2016-10" db="EMBL/GenBank/DDBJ databases">
        <authorList>
            <person name="de Groot N.N."/>
        </authorList>
    </citation>
    <scope>NUCLEOTIDE SEQUENCE [LARGE SCALE GENOMIC DNA]</scope>
    <source>
        <strain evidence="1 2">APO</strain>
    </source>
</reference>
<evidence type="ECO:0000313" key="1">
    <source>
        <dbReference type="EMBL" id="SDZ16208.1"/>
    </source>
</evidence>
<dbReference type="STRING" id="159292.SAMN05192546_11086"/>